<dbReference type="GO" id="GO:0016301">
    <property type="term" value="F:kinase activity"/>
    <property type="evidence" value="ECO:0007669"/>
    <property type="project" value="UniProtKB-KW"/>
</dbReference>
<keyword evidence="8" id="KW-0902">Two-component regulatory system</keyword>
<dbReference type="PANTHER" id="PTHR24421">
    <property type="entry name" value="NITRATE/NITRITE SENSOR PROTEIN NARX-RELATED"/>
    <property type="match status" value="1"/>
</dbReference>
<evidence type="ECO:0000256" key="2">
    <source>
        <dbReference type="ARBA" id="ARBA00012438"/>
    </source>
</evidence>
<evidence type="ECO:0000256" key="3">
    <source>
        <dbReference type="ARBA" id="ARBA00022553"/>
    </source>
</evidence>
<feature type="transmembrane region" description="Helical" evidence="10">
    <location>
        <begin position="71"/>
        <end position="88"/>
    </location>
</feature>
<feature type="transmembrane region" description="Helical" evidence="10">
    <location>
        <begin position="49"/>
        <end position="65"/>
    </location>
</feature>
<accession>A0ABN0WWI9</accession>
<comment type="catalytic activity">
    <reaction evidence="1">
        <text>ATP + protein L-histidine = ADP + protein N-phospho-L-histidine.</text>
        <dbReference type="EC" id="2.7.13.3"/>
    </reaction>
</comment>
<feature type="region of interest" description="Disordered" evidence="9">
    <location>
        <begin position="310"/>
        <end position="334"/>
    </location>
</feature>
<dbReference type="InterPro" id="IPR003594">
    <property type="entry name" value="HATPase_dom"/>
</dbReference>
<dbReference type="CDD" id="cd16917">
    <property type="entry name" value="HATPase_UhpB-NarQ-NarX-like"/>
    <property type="match status" value="1"/>
</dbReference>
<protein>
    <recommendedName>
        <fullName evidence="2">histidine kinase</fullName>
        <ecNumber evidence="2">2.7.13.3</ecNumber>
    </recommendedName>
</protein>
<evidence type="ECO:0000256" key="9">
    <source>
        <dbReference type="SAM" id="MobiDB-lite"/>
    </source>
</evidence>
<dbReference type="InterPro" id="IPR050482">
    <property type="entry name" value="Sensor_HK_TwoCompSys"/>
</dbReference>
<name>A0ABN0WWI9_9ACTN</name>
<keyword evidence="7" id="KW-0067">ATP-binding</keyword>
<feature type="transmembrane region" description="Helical" evidence="10">
    <location>
        <begin position="95"/>
        <end position="112"/>
    </location>
</feature>
<dbReference type="Gene3D" id="3.30.565.10">
    <property type="entry name" value="Histidine kinase-like ATPase, C-terminal domain"/>
    <property type="match status" value="1"/>
</dbReference>
<evidence type="ECO:0000256" key="7">
    <source>
        <dbReference type="ARBA" id="ARBA00022840"/>
    </source>
</evidence>
<keyword evidence="3" id="KW-0597">Phosphoprotein</keyword>
<keyword evidence="6 14" id="KW-0418">Kinase</keyword>
<feature type="transmembrane region" description="Helical" evidence="10">
    <location>
        <begin position="25"/>
        <end position="42"/>
    </location>
</feature>
<feature type="domain" description="DUF7134" evidence="13">
    <location>
        <begin position="30"/>
        <end position="141"/>
    </location>
</feature>
<dbReference type="Pfam" id="PF23539">
    <property type="entry name" value="DUF7134"/>
    <property type="match status" value="1"/>
</dbReference>
<evidence type="ECO:0000259" key="13">
    <source>
        <dbReference type="Pfam" id="PF23539"/>
    </source>
</evidence>
<keyword evidence="10" id="KW-0472">Membrane</keyword>
<evidence type="ECO:0000256" key="5">
    <source>
        <dbReference type="ARBA" id="ARBA00022741"/>
    </source>
</evidence>
<gene>
    <name evidence="14" type="ORF">GCM10010151_42910</name>
</gene>
<keyword evidence="10" id="KW-0812">Transmembrane</keyword>
<keyword evidence="10" id="KW-1133">Transmembrane helix</keyword>
<dbReference type="EC" id="2.7.13.3" evidence="2"/>
<reference evidence="14 15" key="1">
    <citation type="journal article" date="2019" name="Int. J. Syst. Evol. Microbiol.">
        <title>The Global Catalogue of Microorganisms (GCM) 10K type strain sequencing project: providing services to taxonomists for standard genome sequencing and annotation.</title>
        <authorList>
            <consortium name="The Broad Institute Genomics Platform"/>
            <consortium name="The Broad Institute Genome Sequencing Center for Infectious Disease"/>
            <person name="Wu L."/>
            <person name="Ma J."/>
        </authorList>
    </citation>
    <scope>NUCLEOTIDE SEQUENCE [LARGE SCALE GENOMIC DNA]</scope>
    <source>
        <strain evidence="14 15">JCM 3146</strain>
    </source>
</reference>
<keyword evidence="4" id="KW-0808">Transferase</keyword>
<keyword evidence="15" id="KW-1185">Reference proteome</keyword>
<dbReference type="SUPFAM" id="SSF55874">
    <property type="entry name" value="ATPase domain of HSP90 chaperone/DNA topoisomerase II/histidine kinase"/>
    <property type="match status" value="1"/>
</dbReference>
<proteinExistence type="predicted"/>
<evidence type="ECO:0000256" key="6">
    <source>
        <dbReference type="ARBA" id="ARBA00022777"/>
    </source>
</evidence>
<evidence type="ECO:0000256" key="4">
    <source>
        <dbReference type="ARBA" id="ARBA00022679"/>
    </source>
</evidence>
<dbReference type="Gene3D" id="1.20.5.1930">
    <property type="match status" value="1"/>
</dbReference>
<dbReference type="Pfam" id="PF07730">
    <property type="entry name" value="HisKA_3"/>
    <property type="match status" value="1"/>
</dbReference>
<evidence type="ECO:0000256" key="8">
    <source>
        <dbReference type="ARBA" id="ARBA00023012"/>
    </source>
</evidence>
<keyword evidence="5" id="KW-0547">Nucleotide-binding</keyword>
<feature type="domain" description="Histidine kinase/HSP90-like ATPase" evidence="11">
    <location>
        <begin position="271"/>
        <end position="368"/>
    </location>
</feature>
<evidence type="ECO:0000259" key="12">
    <source>
        <dbReference type="Pfam" id="PF07730"/>
    </source>
</evidence>
<dbReference type="Pfam" id="PF02518">
    <property type="entry name" value="HATPase_c"/>
    <property type="match status" value="1"/>
</dbReference>
<evidence type="ECO:0000256" key="1">
    <source>
        <dbReference type="ARBA" id="ARBA00000085"/>
    </source>
</evidence>
<dbReference type="EMBL" id="BAAABM010000037">
    <property type="protein sequence ID" value="GAA0348619.1"/>
    <property type="molecule type" value="Genomic_DNA"/>
</dbReference>
<dbReference type="Proteomes" id="UP001501822">
    <property type="component" value="Unassembled WGS sequence"/>
</dbReference>
<sequence>MVALSFIPGVADKGTDLAWPTSQRSFGPLAALLVLGHGLPLLMRTRAPTLCLAIVSAAFFAYQCLGYRPTAATIALYIALYSVGLYQVRRRQRTVVAWTAGYAALLGGLTALGAPESPTEGVEFFALPAGCWLVGTLARTRLREQERRQRESMEAARREEREHIARELHDVVTHHVTAIVMQADAALYVPPDNRAEIEEGLTAIGGTGRRALGDLRAMLGVLSPRHDAEPAPRAPAAGLFTDLVAQTRLAGQPVELVQDGPERMMDDMVALAAYRVVQEALTNALKHAPGRKTVVHLTWSVAGRLTVDVTTDGPGGAPARGPAGPPPAAVPSGRGLAGLRRRVLLAGGELTTRQEDGGGFVLHACFPTEADAS</sequence>
<dbReference type="InterPro" id="IPR055558">
    <property type="entry name" value="DUF7134"/>
</dbReference>
<dbReference type="PANTHER" id="PTHR24421:SF10">
    <property type="entry name" value="NITRATE_NITRITE SENSOR PROTEIN NARQ"/>
    <property type="match status" value="1"/>
</dbReference>
<dbReference type="InterPro" id="IPR036890">
    <property type="entry name" value="HATPase_C_sf"/>
</dbReference>
<evidence type="ECO:0000259" key="11">
    <source>
        <dbReference type="Pfam" id="PF02518"/>
    </source>
</evidence>
<organism evidence="14 15">
    <name type="scientific">Actinoallomurus spadix</name>
    <dbReference type="NCBI Taxonomy" id="79912"/>
    <lineage>
        <taxon>Bacteria</taxon>
        <taxon>Bacillati</taxon>
        <taxon>Actinomycetota</taxon>
        <taxon>Actinomycetes</taxon>
        <taxon>Streptosporangiales</taxon>
        <taxon>Thermomonosporaceae</taxon>
        <taxon>Actinoallomurus</taxon>
    </lineage>
</organism>
<dbReference type="InterPro" id="IPR011712">
    <property type="entry name" value="Sig_transdc_His_kin_sub3_dim/P"/>
</dbReference>
<evidence type="ECO:0000313" key="14">
    <source>
        <dbReference type="EMBL" id="GAA0348619.1"/>
    </source>
</evidence>
<comment type="caution">
    <text evidence="14">The sequence shown here is derived from an EMBL/GenBank/DDBJ whole genome shotgun (WGS) entry which is preliminary data.</text>
</comment>
<evidence type="ECO:0000313" key="15">
    <source>
        <dbReference type="Proteomes" id="UP001501822"/>
    </source>
</evidence>
<evidence type="ECO:0000256" key="10">
    <source>
        <dbReference type="SAM" id="Phobius"/>
    </source>
</evidence>
<feature type="domain" description="Signal transduction histidine kinase subgroup 3 dimerisation and phosphoacceptor" evidence="12">
    <location>
        <begin position="160"/>
        <end position="225"/>
    </location>
</feature>